<name>A0ABW3C645_SPHXN</name>
<dbReference type="PRINTS" id="PR00081">
    <property type="entry name" value="GDHRDH"/>
</dbReference>
<evidence type="ECO:0000313" key="3">
    <source>
        <dbReference type="EMBL" id="MFD0849360.1"/>
    </source>
</evidence>
<dbReference type="Gene3D" id="3.40.50.720">
    <property type="entry name" value="NAD(P)-binding Rossmann-like Domain"/>
    <property type="match status" value="1"/>
</dbReference>
<organism evidence="3 4">
    <name type="scientific">Sphingosinicella xenopeptidilytica</name>
    <dbReference type="NCBI Taxonomy" id="364098"/>
    <lineage>
        <taxon>Bacteria</taxon>
        <taxon>Pseudomonadati</taxon>
        <taxon>Pseudomonadota</taxon>
        <taxon>Alphaproteobacteria</taxon>
        <taxon>Sphingomonadales</taxon>
        <taxon>Sphingosinicellaceae</taxon>
        <taxon>Sphingosinicella</taxon>
    </lineage>
</organism>
<dbReference type="PRINTS" id="PR00080">
    <property type="entry name" value="SDRFAMILY"/>
</dbReference>
<dbReference type="EC" id="1.1.1.-" evidence="3"/>
<dbReference type="PANTHER" id="PTHR24321:SF8">
    <property type="entry name" value="ESTRADIOL 17-BETA-DEHYDROGENASE 8-RELATED"/>
    <property type="match status" value="1"/>
</dbReference>
<dbReference type="InterPro" id="IPR002347">
    <property type="entry name" value="SDR_fam"/>
</dbReference>
<dbReference type="Proteomes" id="UP001597124">
    <property type="component" value="Unassembled WGS sequence"/>
</dbReference>
<reference evidence="4" key="1">
    <citation type="journal article" date="2019" name="Int. J. Syst. Evol. Microbiol.">
        <title>The Global Catalogue of Microorganisms (GCM) 10K type strain sequencing project: providing services to taxonomists for standard genome sequencing and annotation.</title>
        <authorList>
            <consortium name="The Broad Institute Genomics Platform"/>
            <consortium name="The Broad Institute Genome Sequencing Center for Infectious Disease"/>
            <person name="Wu L."/>
            <person name="Ma J."/>
        </authorList>
    </citation>
    <scope>NUCLEOTIDE SEQUENCE [LARGE SCALE GENOMIC DNA]</scope>
    <source>
        <strain evidence="4">CCUG 52537</strain>
    </source>
</reference>
<protein>
    <submittedName>
        <fullName evidence="3">SDR family NAD(P)-dependent oxidoreductase</fullName>
        <ecNumber evidence="3">1.1.1.-</ecNumber>
    </submittedName>
</protein>
<dbReference type="NCBIfam" id="NF005559">
    <property type="entry name" value="PRK07231.1"/>
    <property type="match status" value="1"/>
</dbReference>
<dbReference type="EMBL" id="JBHTIK010000008">
    <property type="protein sequence ID" value="MFD0849360.1"/>
    <property type="molecule type" value="Genomic_DNA"/>
</dbReference>
<dbReference type="Pfam" id="PF13561">
    <property type="entry name" value="adh_short_C2"/>
    <property type="match status" value="1"/>
</dbReference>
<gene>
    <name evidence="3" type="ORF">ACFQ00_13570</name>
</gene>
<evidence type="ECO:0000313" key="4">
    <source>
        <dbReference type="Proteomes" id="UP001597124"/>
    </source>
</evidence>
<dbReference type="PROSITE" id="PS00061">
    <property type="entry name" value="ADH_SHORT"/>
    <property type="match status" value="1"/>
</dbReference>
<dbReference type="RefSeq" id="WP_381491787.1">
    <property type="nucleotide sequence ID" value="NZ_JBHTIK010000008.1"/>
</dbReference>
<dbReference type="SUPFAM" id="SSF51735">
    <property type="entry name" value="NAD(P)-binding Rossmann-fold domains"/>
    <property type="match status" value="1"/>
</dbReference>
<dbReference type="PANTHER" id="PTHR24321">
    <property type="entry name" value="DEHYDROGENASES, SHORT CHAIN"/>
    <property type="match status" value="1"/>
</dbReference>
<keyword evidence="4" id="KW-1185">Reference proteome</keyword>
<proteinExistence type="inferred from homology"/>
<evidence type="ECO:0000256" key="1">
    <source>
        <dbReference type="ARBA" id="ARBA00006484"/>
    </source>
</evidence>
<accession>A0ABW3C645</accession>
<comment type="caution">
    <text evidence="3">The sequence shown here is derived from an EMBL/GenBank/DDBJ whole genome shotgun (WGS) entry which is preliminary data.</text>
</comment>
<evidence type="ECO:0000256" key="2">
    <source>
        <dbReference type="ARBA" id="ARBA00023002"/>
    </source>
</evidence>
<dbReference type="GO" id="GO:0016491">
    <property type="term" value="F:oxidoreductase activity"/>
    <property type="evidence" value="ECO:0007669"/>
    <property type="project" value="UniProtKB-KW"/>
</dbReference>
<dbReference type="CDD" id="cd05233">
    <property type="entry name" value="SDR_c"/>
    <property type="match status" value="1"/>
</dbReference>
<dbReference type="InterPro" id="IPR036291">
    <property type="entry name" value="NAD(P)-bd_dom_sf"/>
</dbReference>
<keyword evidence="2 3" id="KW-0560">Oxidoreductase</keyword>
<dbReference type="InterPro" id="IPR020904">
    <property type="entry name" value="Sc_DH/Rdtase_CS"/>
</dbReference>
<comment type="similarity">
    <text evidence="1">Belongs to the short-chain dehydrogenases/reductases (SDR) family.</text>
</comment>
<sequence>MASLDGKTVLITGAATGIGRAIALACGGAGARLVLGDIAEQEQDDLAAALRAQGVPVHAQRCDVRSQDEIDALVESAAARFSEPDIVFANAGIEGRIGQLWEYEADEVESVMNINFMGVWRTLKAILPRMVARGRGSVVATASVAGLVGAEGLPIYVASKHAIVGLVRSAAISVAANGVRVNALCPGMVQTPLLDRLISHAPGLGETLMAKKPMKRLGQVDEIARAALWLASDEASFVTGHALAVDGGYTAQ</sequence>